<evidence type="ECO:0000313" key="11">
    <source>
        <dbReference type="Proteomes" id="UP000032566"/>
    </source>
</evidence>
<dbReference type="InterPro" id="IPR044669">
    <property type="entry name" value="YneE/VCCN1/2-like"/>
</dbReference>
<dbReference type="Pfam" id="PF25539">
    <property type="entry name" value="Bestrophin_2"/>
    <property type="match status" value="1"/>
</dbReference>
<evidence type="ECO:0000256" key="9">
    <source>
        <dbReference type="SAM" id="Phobius"/>
    </source>
</evidence>
<reference evidence="10 11" key="1">
    <citation type="submission" date="2014-12" db="EMBL/GenBank/DDBJ databases">
        <title>Isolation of bacteria from lake water.</title>
        <authorList>
            <person name="Sheng K.-Y."/>
            <person name="Chin P.-S."/>
            <person name="Chan K.-G."/>
            <person name="Tan G.S."/>
        </authorList>
    </citation>
    <scope>NUCLEOTIDE SEQUENCE [LARGE SCALE GENOMIC DNA]</scope>
    <source>
        <strain evidence="10 11">KY4</strain>
    </source>
</reference>
<accession>A0A0D7KEU9</accession>
<evidence type="ECO:0000256" key="2">
    <source>
        <dbReference type="ARBA" id="ARBA00022448"/>
    </source>
</evidence>
<feature type="transmembrane region" description="Helical" evidence="9">
    <location>
        <begin position="26"/>
        <end position="46"/>
    </location>
</feature>
<evidence type="ECO:0000256" key="4">
    <source>
        <dbReference type="ARBA" id="ARBA00022692"/>
    </source>
</evidence>
<keyword evidence="2" id="KW-0813">Transport</keyword>
<sequence>MIVRDRPSGLRLFLLLRGSILQRIRWTLLFNTLLATAVTLAHGNLFTFKITLTPIPFTLMGLPLAIFLGFRNTTAYDRYWEGRKLWGELVLRTRNLSRQCLSLIELDQPVDPTNRAGDVRVRMVHRAIAFVHALRLHLRSQSDDALLQRWLPAQDWPRVAQSSVRPEAIMQGLGQDLRQCLREGRIDPCLAAGIDTTLSAMTASAASCERIRNTPVPFSYTLLLHRTAYLYCFLLPFGLVDTTGFMTPFVVAIVAYTFFGLDALGDEIEEPFGLESNDLPLDTLCRAIEINLRESLGETDLPPPLLPVDYLLT</sequence>
<keyword evidence="5 9" id="KW-1133">Transmembrane helix</keyword>
<dbReference type="GO" id="GO:0005886">
    <property type="term" value="C:plasma membrane"/>
    <property type="evidence" value="ECO:0007669"/>
    <property type="project" value="UniProtKB-SubCell"/>
</dbReference>
<dbReference type="AlphaFoldDB" id="A0A0D7KEU9"/>
<dbReference type="EMBL" id="JXYQ01000009">
    <property type="protein sequence ID" value="KJA11738.1"/>
    <property type="molecule type" value="Genomic_DNA"/>
</dbReference>
<evidence type="ECO:0000256" key="6">
    <source>
        <dbReference type="ARBA" id="ARBA00023065"/>
    </source>
</evidence>
<keyword evidence="3" id="KW-1003">Cell membrane</keyword>
<evidence type="ECO:0000256" key="7">
    <source>
        <dbReference type="ARBA" id="ARBA00023136"/>
    </source>
</evidence>
<evidence type="ECO:0000256" key="5">
    <source>
        <dbReference type="ARBA" id="ARBA00022989"/>
    </source>
</evidence>
<comment type="similarity">
    <text evidence="8">Belongs to the anion channel-forming bestrophin (TC 1.A.46) family.</text>
</comment>
<evidence type="ECO:0000256" key="8">
    <source>
        <dbReference type="ARBA" id="ARBA00034708"/>
    </source>
</evidence>
<comment type="subcellular location">
    <subcellularLocation>
        <location evidence="1">Cell membrane</location>
        <topology evidence="1">Multi-pass membrane protein</topology>
    </subcellularLocation>
</comment>
<gene>
    <name evidence="10" type="ORF">RP29_03640</name>
</gene>
<dbReference type="PANTHER" id="PTHR33281:SF19">
    <property type="entry name" value="VOLTAGE-DEPENDENT ANION CHANNEL-FORMING PROTEIN YNEE"/>
    <property type="match status" value="1"/>
</dbReference>
<name>A0A0D7KEU9_9BURK</name>
<keyword evidence="4 9" id="KW-0812">Transmembrane</keyword>
<feature type="transmembrane region" description="Helical" evidence="9">
    <location>
        <begin position="52"/>
        <end position="70"/>
    </location>
</feature>
<protein>
    <submittedName>
        <fullName evidence="10">Bestrophin</fullName>
    </submittedName>
</protein>
<evidence type="ECO:0000313" key="10">
    <source>
        <dbReference type="EMBL" id="KJA11738.1"/>
    </source>
</evidence>
<evidence type="ECO:0000256" key="3">
    <source>
        <dbReference type="ARBA" id="ARBA00022475"/>
    </source>
</evidence>
<proteinExistence type="inferred from homology"/>
<comment type="caution">
    <text evidence="10">The sequence shown here is derived from an EMBL/GenBank/DDBJ whole genome shotgun (WGS) entry which is preliminary data.</text>
</comment>
<organism evidence="10 11">
    <name type="scientific">Acidovorax temperans</name>
    <dbReference type="NCBI Taxonomy" id="80878"/>
    <lineage>
        <taxon>Bacteria</taxon>
        <taxon>Pseudomonadati</taxon>
        <taxon>Pseudomonadota</taxon>
        <taxon>Betaproteobacteria</taxon>
        <taxon>Burkholderiales</taxon>
        <taxon>Comamonadaceae</taxon>
        <taxon>Acidovorax</taxon>
    </lineage>
</organism>
<keyword evidence="7 9" id="KW-0472">Membrane</keyword>
<dbReference type="Proteomes" id="UP000032566">
    <property type="component" value="Unassembled WGS sequence"/>
</dbReference>
<dbReference type="GO" id="GO:0005254">
    <property type="term" value="F:chloride channel activity"/>
    <property type="evidence" value="ECO:0007669"/>
    <property type="project" value="InterPro"/>
</dbReference>
<dbReference type="RefSeq" id="WP_044395927.1">
    <property type="nucleotide sequence ID" value="NZ_JXYQ01000009.1"/>
</dbReference>
<dbReference type="OrthoDB" id="445589at2"/>
<dbReference type="PATRIC" id="fig|80878.5.peg.4157"/>
<keyword evidence="6" id="KW-0406">Ion transport</keyword>
<dbReference type="PANTHER" id="PTHR33281">
    <property type="entry name" value="UPF0187 PROTEIN YNEE"/>
    <property type="match status" value="1"/>
</dbReference>
<keyword evidence="11" id="KW-1185">Reference proteome</keyword>
<evidence type="ECO:0000256" key="1">
    <source>
        <dbReference type="ARBA" id="ARBA00004651"/>
    </source>
</evidence>